<dbReference type="Proteomes" id="UP000436088">
    <property type="component" value="Unassembled WGS sequence"/>
</dbReference>
<dbReference type="PANTHER" id="PTHR34060">
    <property type="entry name" value="POLYKETIDE CYCLASE / DEHYDRASE AND LIPID TRANSPORT PROTEIN"/>
    <property type="match status" value="1"/>
</dbReference>
<organism evidence="2 3">
    <name type="scientific">Hibiscus syriacus</name>
    <name type="common">Rose of Sharon</name>
    <dbReference type="NCBI Taxonomy" id="106335"/>
    <lineage>
        <taxon>Eukaryota</taxon>
        <taxon>Viridiplantae</taxon>
        <taxon>Streptophyta</taxon>
        <taxon>Embryophyta</taxon>
        <taxon>Tracheophyta</taxon>
        <taxon>Spermatophyta</taxon>
        <taxon>Magnoliopsida</taxon>
        <taxon>eudicotyledons</taxon>
        <taxon>Gunneridae</taxon>
        <taxon>Pentapetalae</taxon>
        <taxon>rosids</taxon>
        <taxon>malvids</taxon>
        <taxon>Malvales</taxon>
        <taxon>Malvaceae</taxon>
        <taxon>Malvoideae</taxon>
        <taxon>Hibiscus</taxon>
    </lineage>
</organism>
<keyword evidence="3" id="KW-1185">Reference proteome</keyword>
<reference evidence="2" key="1">
    <citation type="submission" date="2019-09" db="EMBL/GenBank/DDBJ databases">
        <title>Draft genome information of white flower Hibiscus syriacus.</title>
        <authorList>
            <person name="Kim Y.-M."/>
        </authorList>
    </citation>
    <scope>NUCLEOTIDE SEQUENCE [LARGE SCALE GENOMIC DNA]</scope>
    <source>
        <strain evidence="2">YM2019G1</strain>
    </source>
</reference>
<feature type="region of interest" description="Disordered" evidence="1">
    <location>
        <begin position="51"/>
        <end position="71"/>
    </location>
</feature>
<evidence type="ECO:0000313" key="2">
    <source>
        <dbReference type="EMBL" id="KAE8675790.1"/>
    </source>
</evidence>
<comment type="caution">
    <text evidence="2">The sequence shown here is derived from an EMBL/GenBank/DDBJ whole genome shotgun (WGS) entry which is preliminary data.</text>
</comment>
<dbReference type="EMBL" id="VEPZ02001393">
    <property type="protein sequence ID" value="KAE8675790.1"/>
    <property type="molecule type" value="Genomic_DNA"/>
</dbReference>
<proteinExistence type="predicted"/>
<name>A0A6A2XZ42_HIBSY</name>
<gene>
    <name evidence="2" type="ORF">F3Y22_tig00111644pilonHSYRG00166</name>
</gene>
<dbReference type="InterPro" id="IPR023393">
    <property type="entry name" value="START-like_dom_sf"/>
</dbReference>
<dbReference type="AlphaFoldDB" id="A0A6A2XZ42"/>
<evidence type="ECO:0000256" key="1">
    <source>
        <dbReference type="SAM" id="MobiDB-lite"/>
    </source>
</evidence>
<accession>A0A6A2XZ42</accession>
<evidence type="ECO:0008006" key="4">
    <source>
        <dbReference type="Google" id="ProtNLM"/>
    </source>
</evidence>
<evidence type="ECO:0000313" key="3">
    <source>
        <dbReference type="Proteomes" id="UP000436088"/>
    </source>
</evidence>
<dbReference type="Gene3D" id="3.30.530.20">
    <property type="match status" value="1"/>
</dbReference>
<dbReference type="PANTHER" id="PTHR34060:SF1">
    <property type="entry name" value="POLYKETIDE CYCLASE _ DEHYDRASE AND LIPID TRANSPORT PROTEIN"/>
    <property type="match status" value="1"/>
</dbReference>
<dbReference type="SUPFAM" id="SSF55961">
    <property type="entry name" value="Bet v1-like"/>
    <property type="match status" value="1"/>
</dbReference>
<sequence>MKLCVCEASSTLTLSSSSFPLNNNDPFLSNKNHRIAFSTAPKTCSLTTTYAKRAAHPGGNEEETDNKPQRNKRVHCELEVLSWRERRIKAEISVSADIDSVWDALTDYERLADFIPNLICSFFF</sequence>
<protein>
    <recommendedName>
        <fullName evidence="4">Coenzyme Q-binding protein COQ10 START domain-containing protein</fullName>
    </recommendedName>
</protein>